<accession>A0A956LWY6</accession>
<dbReference type="GO" id="GO:0005945">
    <property type="term" value="C:6-phosphofructokinase complex"/>
    <property type="evidence" value="ECO:0007669"/>
    <property type="project" value="TreeGrafter"/>
</dbReference>
<keyword evidence="8" id="KW-0324">Glycolysis</keyword>
<evidence type="ECO:0000313" key="11">
    <source>
        <dbReference type="EMBL" id="MCA9727260.1"/>
    </source>
</evidence>
<evidence type="ECO:0000256" key="2">
    <source>
        <dbReference type="ARBA" id="ARBA00004679"/>
    </source>
</evidence>
<evidence type="ECO:0000256" key="1">
    <source>
        <dbReference type="ARBA" id="ARBA00001946"/>
    </source>
</evidence>
<evidence type="ECO:0000256" key="6">
    <source>
        <dbReference type="ARBA" id="ARBA00022777"/>
    </source>
</evidence>
<dbReference type="GO" id="GO:0061621">
    <property type="term" value="P:canonical glycolysis"/>
    <property type="evidence" value="ECO:0007669"/>
    <property type="project" value="TreeGrafter"/>
</dbReference>
<dbReference type="PANTHER" id="PTHR13697:SF52">
    <property type="entry name" value="ATP-DEPENDENT 6-PHOSPHOFRUCTOKINASE 3"/>
    <property type="match status" value="1"/>
</dbReference>
<dbReference type="InterPro" id="IPR035966">
    <property type="entry name" value="PKF_sf"/>
</dbReference>
<evidence type="ECO:0000313" key="12">
    <source>
        <dbReference type="Proteomes" id="UP000697710"/>
    </source>
</evidence>
<dbReference type="Proteomes" id="UP000697710">
    <property type="component" value="Unassembled WGS sequence"/>
</dbReference>
<dbReference type="PIRSF" id="PIRSF000532">
    <property type="entry name" value="ATP_PFK_prok"/>
    <property type="match status" value="1"/>
</dbReference>
<dbReference type="SUPFAM" id="SSF53784">
    <property type="entry name" value="Phosphofructokinase"/>
    <property type="match status" value="1"/>
</dbReference>
<dbReference type="GO" id="GO:0030388">
    <property type="term" value="P:fructose 1,6-bisphosphate metabolic process"/>
    <property type="evidence" value="ECO:0007669"/>
    <property type="project" value="TreeGrafter"/>
</dbReference>
<keyword evidence="7" id="KW-0460">Magnesium</keyword>
<name>A0A956LWY6_UNCEI</name>
<keyword evidence="6" id="KW-0418">Kinase</keyword>
<dbReference type="Pfam" id="PF00365">
    <property type="entry name" value="PFK"/>
    <property type="match status" value="1"/>
</dbReference>
<dbReference type="NCBIfam" id="NF002872">
    <property type="entry name" value="PRK03202.1"/>
    <property type="match status" value="1"/>
</dbReference>
<dbReference type="GO" id="GO:0042802">
    <property type="term" value="F:identical protein binding"/>
    <property type="evidence" value="ECO:0007669"/>
    <property type="project" value="TreeGrafter"/>
</dbReference>
<dbReference type="PANTHER" id="PTHR13697">
    <property type="entry name" value="PHOSPHOFRUCTOKINASE"/>
    <property type="match status" value="1"/>
</dbReference>
<sequence>MRIGILTGGGDVPGLNACMRTFTLRALEDGHEVVGIRRGWDGLVQVRPGDRESESTHLMRLGRNEVRAIDRTGGTFLHTSRTNPTQIRRKHLPDHYPEALRAGDENEKIDATQQVLETIEKLGMNHLVAIGGDDTLSVAVRLDQEGVPILAIPKTMDNDVHGTDYCIGFSTAVTRSVNFINDLRSPVGSHERIAVVELFGRYSGETALVSGYLASADRTLIAEVPFDIDRIIELLVRDKASNPSLYSVVVISEGARPTGGEMVIGGDADAFGHRKLGGIGDYLGAEIKARTGHDVMVQRLAYLMRSGPPDSLDRIVANNFGSLAYECVEQKKSGLLMAIQGGCYTTVPVSSVTSGRRSVDVDELYDVRSYRPKVLHVHGKPMFLY</sequence>
<dbReference type="AlphaFoldDB" id="A0A956LWY6"/>
<feature type="domain" description="Phosphofructokinase" evidence="10">
    <location>
        <begin position="2"/>
        <end position="327"/>
    </location>
</feature>
<comment type="cofactor">
    <cofactor evidence="1">
        <name>Mg(2+)</name>
        <dbReference type="ChEBI" id="CHEBI:18420"/>
    </cofactor>
</comment>
<proteinExistence type="inferred from homology"/>
<comment type="similarity">
    <text evidence="9">Belongs to the phosphofructokinase type A (PFKA) family.</text>
</comment>
<comment type="pathway">
    <text evidence="2">Carbohydrate degradation; glycolysis; D-glyceraldehyde 3-phosphate and glycerone phosphate from D-glucose: step 3/4.</text>
</comment>
<reference evidence="11" key="2">
    <citation type="journal article" date="2021" name="Microbiome">
        <title>Successional dynamics and alternative stable states in a saline activated sludge microbial community over 9 years.</title>
        <authorList>
            <person name="Wang Y."/>
            <person name="Ye J."/>
            <person name="Ju F."/>
            <person name="Liu L."/>
            <person name="Boyd J.A."/>
            <person name="Deng Y."/>
            <person name="Parks D.H."/>
            <person name="Jiang X."/>
            <person name="Yin X."/>
            <person name="Woodcroft B.J."/>
            <person name="Tyson G.W."/>
            <person name="Hugenholtz P."/>
            <person name="Polz M.F."/>
            <person name="Zhang T."/>
        </authorList>
    </citation>
    <scope>NUCLEOTIDE SEQUENCE</scope>
    <source>
        <strain evidence="11">HKST-UBA01</strain>
    </source>
</reference>
<evidence type="ECO:0000256" key="3">
    <source>
        <dbReference type="ARBA" id="ARBA00022490"/>
    </source>
</evidence>
<protein>
    <submittedName>
        <fullName evidence="11">ATP-dependent 6-phosphofructokinase</fullName>
        <ecNumber evidence="11">2.7.1.11</ecNumber>
    </submittedName>
</protein>
<keyword evidence="4 11" id="KW-0808">Transferase</keyword>
<dbReference type="GO" id="GO:0003872">
    <property type="term" value="F:6-phosphofructokinase activity"/>
    <property type="evidence" value="ECO:0007669"/>
    <property type="project" value="UniProtKB-EC"/>
</dbReference>
<dbReference type="GO" id="GO:0006002">
    <property type="term" value="P:fructose 6-phosphate metabolic process"/>
    <property type="evidence" value="ECO:0007669"/>
    <property type="project" value="InterPro"/>
</dbReference>
<keyword evidence="5" id="KW-0479">Metal-binding</keyword>
<dbReference type="GO" id="GO:0048029">
    <property type="term" value="F:monosaccharide binding"/>
    <property type="evidence" value="ECO:0007669"/>
    <property type="project" value="TreeGrafter"/>
</dbReference>
<dbReference type="GO" id="GO:0070095">
    <property type="term" value="F:fructose-6-phosphate binding"/>
    <property type="evidence" value="ECO:0007669"/>
    <property type="project" value="TreeGrafter"/>
</dbReference>
<keyword evidence="3" id="KW-0963">Cytoplasm</keyword>
<dbReference type="EMBL" id="JAGQHR010000135">
    <property type="protein sequence ID" value="MCA9727260.1"/>
    <property type="molecule type" value="Genomic_DNA"/>
</dbReference>
<evidence type="ECO:0000256" key="9">
    <source>
        <dbReference type="ARBA" id="ARBA00038478"/>
    </source>
</evidence>
<reference evidence="11" key="1">
    <citation type="submission" date="2020-04" db="EMBL/GenBank/DDBJ databases">
        <authorList>
            <person name="Zhang T."/>
        </authorList>
    </citation>
    <scope>NUCLEOTIDE SEQUENCE</scope>
    <source>
        <strain evidence="11">HKST-UBA01</strain>
    </source>
</reference>
<evidence type="ECO:0000256" key="5">
    <source>
        <dbReference type="ARBA" id="ARBA00022723"/>
    </source>
</evidence>
<comment type="caution">
    <text evidence="11">The sequence shown here is derived from an EMBL/GenBank/DDBJ whole genome shotgun (WGS) entry which is preliminary data.</text>
</comment>
<organism evidence="11 12">
    <name type="scientific">Eiseniibacteriota bacterium</name>
    <dbReference type="NCBI Taxonomy" id="2212470"/>
    <lineage>
        <taxon>Bacteria</taxon>
        <taxon>Candidatus Eiseniibacteriota</taxon>
    </lineage>
</organism>
<dbReference type="Gene3D" id="3.40.50.450">
    <property type="match status" value="1"/>
</dbReference>
<evidence type="ECO:0000256" key="8">
    <source>
        <dbReference type="ARBA" id="ARBA00023152"/>
    </source>
</evidence>
<evidence type="ECO:0000256" key="7">
    <source>
        <dbReference type="ARBA" id="ARBA00022842"/>
    </source>
</evidence>
<dbReference type="InterPro" id="IPR012003">
    <property type="entry name" value="ATP_PFK_prok-type"/>
</dbReference>
<dbReference type="InterPro" id="IPR000023">
    <property type="entry name" value="Phosphofructokinase_dom"/>
</dbReference>
<dbReference type="EC" id="2.7.1.11" evidence="11"/>
<evidence type="ECO:0000259" key="10">
    <source>
        <dbReference type="Pfam" id="PF00365"/>
    </source>
</evidence>
<dbReference type="GO" id="GO:0016208">
    <property type="term" value="F:AMP binding"/>
    <property type="evidence" value="ECO:0007669"/>
    <property type="project" value="TreeGrafter"/>
</dbReference>
<evidence type="ECO:0000256" key="4">
    <source>
        <dbReference type="ARBA" id="ARBA00022679"/>
    </source>
</evidence>
<gene>
    <name evidence="11" type="ORF">KC729_06220</name>
</gene>
<dbReference type="InterPro" id="IPR022953">
    <property type="entry name" value="ATP_PFK"/>
</dbReference>
<dbReference type="GO" id="GO:0005524">
    <property type="term" value="F:ATP binding"/>
    <property type="evidence" value="ECO:0007669"/>
    <property type="project" value="InterPro"/>
</dbReference>
<dbReference type="GO" id="GO:0046872">
    <property type="term" value="F:metal ion binding"/>
    <property type="evidence" value="ECO:0007669"/>
    <property type="project" value="UniProtKB-KW"/>
</dbReference>
<dbReference type="Gene3D" id="3.40.50.460">
    <property type="entry name" value="Phosphofructokinase domain"/>
    <property type="match status" value="1"/>
</dbReference>
<dbReference type="PRINTS" id="PR00476">
    <property type="entry name" value="PHFRCTKINASE"/>
</dbReference>